<proteinExistence type="predicted"/>
<reference evidence="1" key="1">
    <citation type="journal article" date="2020" name="Phytopathology">
        <title>Genome Sequence Resources of Colletotrichum truncatum, C. plurivorum, C. musicola, and C. sojae: Four Species Pathogenic to Soybean (Glycine max).</title>
        <authorList>
            <person name="Rogerio F."/>
            <person name="Boufleur T.R."/>
            <person name="Ciampi-Guillardi M."/>
            <person name="Sukno S.A."/>
            <person name="Thon M.R."/>
            <person name="Massola Junior N.S."/>
            <person name="Baroncelli R."/>
        </authorList>
    </citation>
    <scope>NUCLEOTIDE SEQUENCE</scope>
    <source>
        <strain evidence="1">LFN00145</strain>
    </source>
</reference>
<dbReference type="EMBL" id="WIGO01000594">
    <property type="protein sequence ID" value="KAF6808154.1"/>
    <property type="molecule type" value="Genomic_DNA"/>
</dbReference>
<evidence type="ECO:0000313" key="1">
    <source>
        <dbReference type="EMBL" id="KAF6808154.1"/>
    </source>
</evidence>
<comment type="caution">
    <text evidence="1">The sequence shown here is derived from an EMBL/GenBank/DDBJ whole genome shotgun (WGS) entry which is preliminary data.</text>
</comment>
<name>A0A8H6J7V0_9PEZI</name>
<accession>A0A8H6J7V0</accession>
<dbReference type="AlphaFoldDB" id="A0A8H6J7V0"/>
<gene>
    <name evidence="1" type="ORF">CPLU01_15716</name>
</gene>
<sequence length="84" mass="9539">MVSNSRRFATTEKSLGFVPDATRVGDRIAIFLGCSVPVVLREIPGLKVMKWYLVGECYIDGLMEGEYMEIARERRLLPQAIMLM</sequence>
<keyword evidence="2" id="KW-1185">Reference proteome</keyword>
<dbReference type="Proteomes" id="UP000654918">
    <property type="component" value="Unassembled WGS sequence"/>
</dbReference>
<protein>
    <submittedName>
        <fullName evidence="1">Uncharacterized protein</fullName>
    </submittedName>
</protein>
<organism evidence="1 2">
    <name type="scientific">Colletotrichum plurivorum</name>
    <dbReference type="NCBI Taxonomy" id="2175906"/>
    <lineage>
        <taxon>Eukaryota</taxon>
        <taxon>Fungi</taxon>
        <taxon>Dikarya</taxon>
        <taxon>Ascomycota</taxon>
        <taxon>Pezizomycotina</taxon>
        <taxon>Sordariomycetes</taxon>
        <taxon>Hypocreomycetidae</taxon>
        <taxon>Glomerellales</taxon>
        <taxon>Glomerellaceae</taxon>
        <taxon>Colletotrichum</taxon>
        <taxon>Colletotrichum orchidearum species complex</taxon>
    </lineage>
</organism>
<dbReference type="Pfam" id="PF26639">
    <property type="entry name" value="Het-6_barrel"/>
    <property type="match status" value="1"/>
</dbReference>
<evidence type="ECO:0000313" key="2">
    <source>
        <dbReference type="Proteomes" id="UP000654918"/>
    </source>
</evidence>